<comment type="caution">
    <text evidence="4">The sequence shown here is derived from an EMBL/GenBank/DDBJ whole genome shotgun (WGS) entry which is preliminary data.</text>
</comment>
<keyword evidence="2" id="KW-0812">Transmembrane</keyword>
<dbReference type="Gene3D" id="1.10.3210.10">
    <property type="entry name" value="Hypothetical protein af1432"/>
    <property type="match status" value="1"/>
</dbReference>
<evidence type="ECO:0000256" key="2">
    <source>
        <dbReference type="SAM" id="Phobius"/>
    </source>
</evidence>
<dbReference type="SUPFAM" id="SSF109604">
    <property type="entry name" value="HD-domain/PDEase-like"/>
    <property type="match status" value="1"/>
</dbReference>
<sequence>MVIALLAVIAAGGAAWGWHQLGGRTGLEPSVVIPLVGLGMGGVLLRERNLGPHLGVSVASVVLSAAVALAGPLGAALVGLVSYLTDVRAQKLQTRFFNAAMTAAMGAVGGVVYLFLAGHVVASADELGRPLVDVGLPLLLAYAAMTLLNVLSIGLMSAAVRGSHVLTSAIGALRSLGWGSLSQLIIGFLFVVLWAGAQIGPLSAFFVLGPLVVAHWTIGREALARREHQETVTSFVATLEQADPASVGHSSRVAELADGMAGILDLGAQQTEDLRYAALLHDIGLVTVRPELPSEVDPDDIAYLSAISGHPEAGVAVLRGMDFLTGALPAIAHHHERFDGRGYPAGLAGESIPLAARIIAVADAYDALTAHRDKPWSDGDAALAELRTRAGTQFDPEVVEALAESLMRASRSTVPTEASPVVPGRGPATVAEGTVGRSHPGGWDHDHPSVSDTFAEWQPDAGARAR</sequence>
<feature type="transmembrane region" description="Helical" evidence="2">
    <location>
        <begin position="54"/>
        <end position="84"/>
    </location>
</feature>
<dbReference type="InterPro" id="IPR037522">
    <property type="entry name" value="HD_GYP_dom"/>
</dbReference>
<dbReference type="InterPro" id="IPR052020">
    <property type="entry name" value="Cyclic_di-GMP/3'3'-cGAMP_PDE"/>
</dbReference>
<evidence type="ECO:0000313" key="4">
    <source>
        <dbReference type="EMBL" id="GGK65340.1"/>
    </source>
</evidence>
<dbReference type="PANTHER" id="PTHR45228">
    <property type="entry name" value="CYCLIC DI-GMP PHOSPHODIESTERASE TM_0186-RELATED"/>
    <property type="match status" value="1"/>
</dbReference>
<dbReference type="PANTHER" id="PTHR45228:SF4">
    <property type="entry name" value="LIPOPROTEIN"/>
    <property type="match status" value="1"/>
</dbReference>
<feature type="transmembrane region" description="Helical" evidence="2">
    <location>
        <begin position="172"/>
        <end position="193"/>
    </location>
</feature>
<feature type="transmembrane region" description="Helical" evidence="2">
    <location>
        <begin position="136"/>
        <end position="160"/>
    </location>
</feature>
<evidence type="ECO:0000259" key="3">
    <source>
        <dbReference type="PROSITE" id="PS51832"/>
    </source>
</evidence>
<feature type="transmembrane region" description="Helical" evidence="2">
    <location>
        <begin position="96"/>
        <end position="116"/>
    </location>
</feature>
<dbReference type="RefSeq" id="WP_156875659.1">
    <property type="nucleotide sequence ID" value="NZ_BMLB01000002.1"/>
</dbReference>
<name>A0ABQ2F5Y4_9MICO</name>
<feature type="domain" description="HD-GYP" evidence="3">
    <location>
        <begin position="224"/>
        <end position="418"/>
    </location>
</feature>
<keyword evidence="2" id="KW-1133">Transmembrane helix</keyword>
<dbReference type="PROSITE" id="PS51832">
    <property type="entry name" value="HD_GYP"/>
    <property type="match status" value="1"/>
</dbReference>
<evidence type="ECO:0000256" key="1">
    <source>
        <dbReference type="SAM" id="MobiDB-lite"/>
    </source>
</evidence>
<feature type="transmembrane region" description="Helical" evidence="2">
    <location>
        <begin position="199"/>
        <end position="218"/>
    </location>
</feature>
<protein>
    <recommendedName>
        <fullName evidence="3">HD-GYP domain-containing protein</fullName>
    </recommendedName>
</protein>
<accession>A0ABQ2F5Y4</accession>
<dbReference type="CDD" id="cd00077">
    <property type="entry name" value="HDc"/>
    <property type="match status" value="1"/>
</dbReference>
<gene>
    <name evidence="4" type="ORF">GCM10011509_11960</name>
</gene>
<evidence type="ECO:0000313" key="5">
    <source>
        <dbReference type="Proteomes" id="UP000662111"/>
    </source>
</evidence>
<reference evidence="5" key="1">
    <citation type="journal article" date="2019" name="Int. J. Syst. Evol. Microbiol.">
        <title>The Global Catalogue of Microorganisms (GCM) 10K type strain sequencing project: providing services to taxonomists for standard genome sequencing and annotation.</title>
        <authorList>
            <consortium name="The Broad Institute Genomics Platform"/>
            <consortium name="The Broad Institute Genome Sequencing Center for Infectious Disease"/>
            <person name="Wu L."/>
            <person name="Ma J."/>
        </authorList>
    </citation>
    <scope>NUCLEOTIDE SEQUENCE [LARGE SCALE GENOMIC DNA]</scope>
    <source>
        <strain evidence="5">CGMCC 1.5362</strain>
    </source>
</reference>
<feature type="region of interest" description="Disordered" evidence="1">
    <location>
        <begin position="409"/>
        <end position="466"/>
    </location>
</feature>
<keyword evidence="5" id="KW-1185">Reference proteome</keyword>
<dbReference type="Pfam" id="PF13487">
    <property type="entry name" value="HD_5"/>
    <property type="match status" value="1"/>
</dbReference>
<keyword evidence="2" id="KW-0472">Membrane</keyword>
<organism evidence="4 5">
    <name type="scientific">Ornithinimicrobium pekingense</name>
    <dbReference type="NCBI Taxonomy" id="384677"/>
    <lineage>
        <taxon>Bacteria</taxon>
        <taxon>Bacillati</taxon>
        <taxon>Actinomycetota</taxon>
        <taxon>Actinomycetes</taxon>
        <taxon>Micrococcales</taxon>
        <taxon>Ornithinimicrobiaceae</taxon>
        <taxon>Ornithinimicrobium</taxon>
    </lineage>
</organism>
<dbReference type="InterPro" id="IPR003607">
    <property type="entry name" value="HD/PDEase_dom"/>
</dbReference>
<proteinExistence type="predicted"/>
<dbReference type="Proteomes" id="UP000662111">
    <property type="component" value="Unassembled WGS sequence"/>
</dbReference>
<dbReference type="EMBL" id="BMLB01000002">
    <property type="protein sequence ID" value="GGK65340.1"/>
    <property type="molecule type" value="Genomic_DNA"/>
</dbReference>
<dbReference type="SMART" id="SM00471">
    <property type="entry name" value="HDc"/>
    <property type="match status" value="1"/>
</dbReference>